<accession>A0A0C3NC87</accession>
<evidence type="ECO:0000313" key="1">
    <source>
        <dbReference type="EMBL" id="KIP02124.1"/>
    </source>
</evidence>
<dbReference type="AlphaFoldDB" id="A0A0C3NC87"/>
<dbReference type="HOGENOM" id="CLU_014625_3_0_1"/>
<dbReference type="OrthoDB" id="3231004at2759"/>
<name>A0A0C3NC87_PHLG1</name>
<reference evidence="1 2" key="1">
    <citation type="journal article" date="2014" name="PLoS Genet.">
        <title>Analysis of the Phlebiopsis gigantea genome, transcriptome and secretome provides insight into its pioneer colonization strategies of wood.</title>
        <authorList>
            <person name="Hori C."/>
            <person name="Ishida T."/>
            <person name="Igarashi K."/>
            <person name="Samejima M."/>
            <person name="Suzuki H."/>
            <person name="Master E."/>
            <person name="Ferreira P."/>
            <person name="Ruiz-Duenas F.J."/>
            <person name="Held B."/>
            <person name="Canessa P."/>
            <person name="Larrondo L.F."/>
            <person name="Schmoll M."/>
            <person name="Druzhinina I.S."/>
            <person name="Kubicek C.P."/>
            <person name="Gaskell J.A."/>
            <person name="Kersten P."/>
            <person name="St John F."/>
            <person name="Glasner J."/>
            <person name="Sabat G."/>
            <person name="Splinter BonDurant S."/>
            <person name="Syed K."/>
            <person name="Yadav J."/>
            <person name="Mgbeahuruike A.C."/>
            <person name="Kovalchuk A."/>
            <person name="Asiegbu F.O."/>
            <person name="Lackner G."/>
            <person name="Hoffmeister D."/>
            <person name="Rencoret J."/>
            <person name="Gutierrez A."/>
            <person name="Sun H."/>
            <person name="Lindquist E."/>
            <person name="Barry K."/>
            <person name="Riley R."/>
            <person name="Grigoriev I.V."/>
            <person name="Henrissat B."/>
            <person name="Kues U."/>
            <person name="Berka R.M."/>
            <person name="Martinez A.T."/>
            <person name="Covert S.F."/>
            <person name="Blanchette R.A."/>
            <person name="Cullen D."/>
        </authorList>
    </citation>
    <scope>NUCLEOTIDE SEQUENCE [LARGE SCALE GENOMIC DNA]</scope>
    <source>
        <strain evidence="1 2">11061_1 CR5-6</strain>
    </source>
</reference>
<organism evidence="1 2">
    <name type="scientific">Phlebiopsis gigantea (strain 11061_1 CR5-6)</name>
    <name type="common">White-rot fungus</name>
    <name type="synonym">Peniophora gigantea</name>
    <dbReference type="NCBI Taxonomy" id="745531"/>
    <lineage>
        <taxon>Eukaryota</taxon>
        <taxon>Fungi</taxon>
        <taxon>Dikarya</taxon>
        <taxon>Basidiomycota</taxon>
        <taxon>Agaricomycotina</taxon>
        <taxon>Agaricomycetes</taxon>
        <taxon>Polyporales</taxon>
        <taxon>Phanerochaetaceae</taxon>
        <taxon>Phlebiopsis</taxon>
    </lineage>
</organism>
<dbReference type="STRING" id="745531.A0A0C3NC87"/>
<dbReference type="Gene3D" id="2.80.10.50">
    <property type="match status" value="1"/>
</dbReference>
<dbReference type="EMBL" id="KN840701">
    <property type="protein sequence ID" value="KIP02124.1"/>
    <property type="molecule type" value="Genomic_DNA"/>
</dbReference>
<gene>
    <name evidence="1" type="ORF">PHLGIDRAFT_96326</name>
</gene>
<dbReference type="InterPro" id="IPR035992">
    <property type="entry name" value="Ricin_B-like_lectins"/>
</dbReference>
<proteinExistence type="predicted"/>
<protein>
    <submittedName>
        <fullName evidence="1">Uncharacterized protein</fullName>
    </submittedName>
</protein>
<dbReference type="CDD" id="cd00161">
    <property type="entry name" value="beta-trefoil_Ricin-like"/>
    <property type="match status" value="1"/>
</dbReference>
<sequence length="639" mass="69505">MTVLIAPYVPSMRLGQGYNSFTQQLCVHGAVIAPGSQVRPLGSQQPPQPGHLTDTISVHETKEHVRQTTTYRAKFVHRIREVHDSLNISAYAQIKLEGDTTSEDGSPQFVDPATFYASHVNYLIRVSVVGHHVAAPVLAEFSPIDGVAPADFTRVYGDTFVSGFVMGGEFSALVSVKLTDSAAEGDVRARLSAMFDFTGGTPGEVESLGGLGETAIAVSWKGGGNLGGTQVDCWTLGTLRRAALAFPDHAASCTVRTSAILTKYTSLKSYHTSRNIAGGPLDYAHAGQYASMLLNAYADYKAISVHIAQVMRDVEHGRSTLERGQDASQFAEAAQQAEARYQVQMDRVAQGMHTYDDDDDDAASTTAVDTKPRRRLMRPRALMPYSADVSGLDGAAQDCQLEMDQIVEEVNALVADPGIATCADRTQQYLSPFVFRMLLPAVRNCVKEQTMKDAVDAAEHTSTMIENLQFELADIRRKLDSAESTLGELRPFNFVPSIGVNTPFKIRSLTSDKVFDFNISAGECFNLWHSLPNQSNQKFMLVQAGKFGHHIVHVPSGRCVTVDPLNTGVDGGTRMAVRSNFASVFVFEDAGDGAVVIRLAGQPQYAIVVEGDQPCDGAKLLLWPRAGYASDKWYFEVFQ</sequence>
<dbReference type="Proteomes" id="UP000053257">
    <property type="component" value="Unassembled WGS sequence"/>
</dbReference>
<keyword evidence="2" id="KW-1185">Reference proteome</keyword>
<evidence type="ECO:0000313" key="2">
    <source>
        <dbReference type="Proteomes" id="UP000053257"/>
    </source>
</evidence>
<dbReference type="SUPFAM" id="SSF50370">
    <property type="entry name" value="Ricin B-like lectins"/>
    <property type="match status" value="1"/>
</dbReference>